<evidence type="ECO:0000313" key="3">
    <source>
        <dbReference type="Proteomes" id="UP000679575"/>
    </source>
</evidence>
<keyword evidence="3" id="KW-1185">Reference proteome</keyword>
<proteinExistence type="predicted"/>
<dbReference type="InterPro" id="IPR012337">
    <property type="entry name" value="RNaseH-like_sf"/>
</dbReference>
<dbReference type="Pfam" id="PF00665">
    <property type="entry name" value="rve"/>
    <property type="match status" value="1"/>
</dbReference>
<dbReference type="Gene3D" id="1.10.10.10">
    <property type="entry name" value="Winged helix-like DNA-binding domain superfamily/Winged helix DNA-binding domain"/>
    <property type="match status" value="1"/>
</dbReference>
<accession>A0ABX7YRR2</accession>
<dbReference type="PANTHER" id="PTHR46889">
    <property type="entry name" value="TRANSPOSASE INSF FOR INSERTION SEQUENCE IS3B-RELATED"/>
    <property type="match status" value="1"/>
</dbReference>
<sequence length="409" mass="47345">MATSTNSSRKRTQRDYTLAFKLGVVERVEKGEMTYKQAQQRFGIQGKTTVLVWLRKHGRLDWSKPFQHPLMPHSKETPAQTIKRLERELAEEKLRNQILNGMVDIMDNEYGAGLRKKLLIRYVWQAKAKREINLAAVCRAVGISRQGVYQAVARMNSRRTELSVIKDSVQYWRKYMPRLGTRKLYTLIKPMLIEQDIKLGRDGFFTYLRNEGLLVKPKRSYTKTTFSKHWMKKHPNLLKADGLHDAAHVLVSDITYLESDQGVHYLSLVTDAVSRKIVGHHLSTDMKADSVVKALKMAVRDKRYIANAVHHSDRGAQYCAAVYQDELIANHIQPSMTDGYDCYQNALAERVNGILKQEFFLYRCKTLEELKRLVRESIAIYNEMRPHLSLDMATPNQVHNRKGQLRELA</sequence>
<dbReference type="InterPro" id="IPR036388">
    <property type="entry name" value="WH-like_DNA-bd_sf"/>
</dbReference>
<dbReference type="SUPFAM" id="SSF46689">
    <property type="entry name" value="Homeodomain-like"/>
    <property type="match status" value="1"/>
</dbReference>
<dbReference type="NCBIfam" id="NF033516">
    <property type="entry name" value="transpos_IS3"/>
    <property type="match status" value="1"/>
</dbReference>
<dbReference type="PANTHER" id="PTHR46889:SF5">
    <property type="entry name" value="INTEGRASE PROTEIN"/>
    <property type="match status" value="1"/>
</dbReference>
<dbReference type="RefSeq" id="WP_212593878.1">
    <property type="nucleotide sequence ID" value="NZ_CP073587.1"/>
</dbReference>
<dbReference type="InterPro" id="IPR036397">
    <property type="entry name" value="RNaseH_sf"/>
</dbReference>
<dbReference type="Gene3D" id="3.30.420.10">
    <property type="entry name" value="Ribonuclease H-like superfamily/Ribonuclease H"/>
    <property type="match status" value="1"/>
</dbReference>
<dbReference type="InterPro" id="IPR009057">
    <property type="entry name" value="Homeodomain-like_sf"/>
</dbReference>
<reference evidence="2 3" key="1">
    <citation type="submission" date="2021-04" db="EMBL/GenBank/DDBJ databases">
        <title>Novel species identification of genus Shewanella.</title>
        <authorList>
            <person name="Liu G."/>
        </authorList>
    </citation>
    <scope>NUCLEOTIDE SEQUENCE [LARGE SCALE GENOMIC DNA]</scope>
    <source>
        <strain evidence="2 3">FJAT-54481</strain>
    </source>
</reference>
<feature type="domain" description="Integrase catalytic" evidence="1">
    <location>
        <begin position="231"/>
        <end position="403"/>
    </location>
</feature>
<dbReference type="Proteomes" id="UP000679575">
    <property type="component" value="Chromosome"/>
</dbReference>
<evidence type="ECO:0000313" key="2">
    <source>
        <dbReference type="EMBL" id="QUN04826.1"/>
    </source>
</evidence>
<dbReference type="InterPro" id="IPR050900">
    <property type="entry name" value="Transposase_IS3/IS150/IS904"/>
</dbReference>
<dbReference type="InterPro" id="IPR048020">
    <property type="entry name" value="Transpos_IS3"/>
</dbReference>
<gene>
    <name evidence="2" type="ORF">KDN34_11310</name>
</gene>
<evidence type="ECO:0000259" key="1">
    <source>
        <dbReference type="PROSITE" id="PS50994"/>
    </source>
</evidence>
<organism evidence="2 3">
    <name type="scientific">Shewanella yunxiaonensis</name>
    <dbReference type="NCBI Taxonomy" id="2829809"/>
    <lineage>
        <taxon>Bacteria</taxon>
        <taxon>Pseudomonadati</taxon>
        <taxon>Pseudomonadota</taxon>
        <taxon>Gammaproteobacteria</taxon>
        <taxon>Alteromonadales</taxon>
        <taxon>Shewanellaceae</taxon>
        <taxon>Shewanella</taxon>
    </lineage>
</organism>
<dbReference type="InterPro" id="IPR001584">
    <property type="entry name" value="Integrase_cat-core"/>
</dbReference>
<dbReference type="EMBL" id="CP073587">
    <property type="protein sequence ID" value="QUN04826.1"/>
    <property type="molecule type" value="Genomic_DNA"/>
</dbReference>
<protein>
    <submittedName>
        <fullName evidence="2">IS3 family transposase</fullName>
    </submittedName>
</protein>
<dbReference type="SUPFAM" id="SSF53098">
    <property type="entry name" value="Ribonuclease H-like"/>
    <property type="match status" value="1"/>
</dbReference>
<name>A0ABX7YRR2_9GAMM</name>
<dbReference type="PROSITE" id="PS50994">
    <property type="entry name" value="INTEGRASE"/>
    <property type="match status" value="1"/>
</dbReference>